<dbReference type="RefSeq" id="WP_140193935.1">
    <property type="nucleotide sequence ID" value="NZ_CP065915.1"/>
</dbReference>
<dbReference type="InterPro" id="IPR004360">
    <property type="entry name" value="Glyas_Fos-R_dOase_dom"/>
</dbReference>
<dbReference type="PANTHER" id="PTHR36503:SF3">
    <property type="entry name" value="BLR0126 PROTEIN"/>
    <property type="match status" value="1"/>
</dbReference>
<dbReference type="Gene3D" id="3.10.180.10">
    <property type="entry name" value="2,3-Dihydroxybiphenyl 1,2-Dioxygenase, domain 1"/>
    <property type="match status" value="1"/>
</dbReference>
<dbReference type="InterPro" id="IPR037523">
    <property type="entry name" value="VOC_core"/>
</dbReference>
<evidence type="ECO:0000313" key="2">
    <source>
        <dbReference type="EMBL" id="TNY33248.1"/>
    </source>
</evidence>
<comment type="caution">
    <text evidence="2">The sequence shown here is derived from an EMBL/GenBank/DDBJ whole genome shotgun (WGS) entry which is preliminary data.</text>
</comment>
<evidence type="ECO:0000259" key="1">
    <source>
        <dbReference type="PROSITE" id="PS51819"/>
    </source>
</evidence>
<dbReference type="SUPFAM" id="SSF54593">
    <property type="entry name" value="Glyoxalase/Bleomycin resistance protein/Dihydroxybiphenyl dioxygenase"/>
    <property type="match status" value="1"/>
</dbReference>
<dbReference type="InterPro" id="IPR029068">
    <property type="entry name" value="Glyas_Bleomycin-R_OHBP_Dase"/>
</dbReference>
<dbReference type="PANTHER" id="PTHR36503">
    <property type="entry name" value="BLR2520 PROTEIN"/>
    <property type="match status" value="1"/>
</dbReference>
<organism evidence="2 3">
    <name type="scientific">Pelagovum pacificum</name>
    <dbReference type="NCBI Taxonomy" id="2588711"/>
    <lineage>
        <taxon>Bacteria</taxon>
        <taxon>Pseudomonadati</taxon>
        <taxon>Pseudomonadota</taxon>
        <taxon>Alphaproteobacteria</taxon>
        <taxon>Rhodobacterales</taxon>
        <taxon>Paracoccaceae</taxon>
        <taxon>Pelagovum</taxon>
    </lineage>
</organism>
<reference evidence="2 3" key="1">
    <citation type="submission" date="2019-06" db="EMBL/GenBank/DDBJ databases">
        <title>Genome of new Rhodobacteraceae sp. SM1903.</title>
        <authorList>
            <person name="Ren X."/>
        </authorList>
    </citation>
    <scope>NUCLEOTIDE SEQUENCE [LARGE SCALE GENOMIC DNA]</scope>
    <source>
        <strain evidence="2 3">SM1903</strain>
    </source>
</reference>
<feature type="domain" description="VOC" evidence="1">
    <location>
        <begin position="2"/>
        <end position="123"/>
    </location>
</feature>
<name>A0A5C5GEW3_9RHOB</name>
<dbReference type="PROSITE" id="PS51819">
    <property type="entry name" value="VOC"/>
    <property type="match status" value="1"/>
</dbReference>
<dbReference type="AlphaFoldDB" id="A0A5C5GEW3"/>
<keyword evidence="3" id="KW-1185">Reference proteome</keyword>
<sequence>MRIDAVSVTTTDMEATVAFYTALGFDFAGVDLSADHVEPAAAGIRLMIDSAALIEKLTGEVPRPANHAAFAILCDSPAEVDGKAAAVADAGFSVQTAPWDAFWGQRYATVVDPAGYHVDLFAPLP</sequence>
<gene>
    <name evidence="2" type="ORF">FHY64_08235</name>
</gene>
<dbReference type="EMBL" id="VFFF01000001">
    <property type="protein sequence ID" value="TNY33248.1"/>
    <property type="molecule type" value="Genomic_DNA"/>
</dbReference>
<accession>A0A5C5GEW3</accession>
<dbReference type="Pfam" id="PF00903">
    <property type="entry name" value="Glyoxalase"/>
    <property type="match status" value="1"/>
</dbReference>
<dbReference type="OrthoDB" id="9798430at2"/>
<evidence type="ECO:0000313" key="3">
    <source>
        <dbReference type="Proteomes" id="UP000314011"/>
    </source>
</evidence>
<proteinExistence type="predicted"/>
<dbReference type="Proteomes" id="UP000314011">
    <property type="component" value="Unassembled WGS sequence"/>
</dbReference>
<protein>
    <submittedName>
        <fullName evidence="2">Glyoxalase</fullName>
    </submittedName>
</protein>